<proteinExistence type="predicted"/>
<evidence type="ECO:0000313" key="8">
    <source>
        <dbReference type="EMBL" id="MFD2117749.1"/>
    </source>
</evidence>
<feature type="transmembrane region" description="Helical" evidence="6">
    <location>
        <begin position="387"/>
        <end position="407"/>
    </location>
</feature>
<feature type="transmembrane region" description="Helical" evidence="6">
    <location>
        <begin position="301"/>
        <end position="320"/>
    </location>
</feature>
<feature type="domain" description="Major facilitator superfamily (MFS) profile" evidence="7">
    <location>
        <begin position="235"/>
        <end position="416"/>
    </location>
</feature>
<keyword evidence="4 6" id="KW-1133">Transmembrane helix</keyword>
<feature type="transmembrane region" description="Helical" evidence="6">
    <location>
        <begin position="31"/>
        <end position="55"/>
    </location>
</feature>
<dbReference type="PANTHER" id="PTHR23526:SF2">
    <property type="entry name" value="MAJOR FACILITATOR SUPERFAMILY (MFS) PROFILE DOMAIN-CONTAINING PROTEIN"/>
    <property type="match status" value="1"/>
</dbReference>
<evidence type="ECO:0000256" key="2">
    <source>
        <dbReference type="ARBA" id="ARBA00022448"/>
    </source>
</evidence>
<gene>
    <name evidence="8" type="ORF">ACFSJH_18625</name>
</gene>
<dbReference type="RefSeq" id="WP_377774995.1">
    <property type="nucleotide sequence ID" value="NZ_JBHUHO010000046.1"/>
</dbReference>
<evidence type="ECO:0000256" key="5">
    <source>
        <dbReference type="ARBA" id="ARBA00023136"/>
    </source>
</evidence>
<keyword evidence="9" id="KW-1185">Reference proteome</keyword>
<feature type="transmembrane region" description="Helical" evidence="6">
    <location>
        <begin position="118"/>
        <end position="140"/>
    </location>
</feature>
<feature type="transmembrane region" description="Helical" evidence="6">
    <location>
        <begin position="181"/>
        <end position="201"/>
    </location>
</feature>
<dbReference type="PANTHER" id="PTHR23526">
    <property type="entry name" value="INTEGRAL MEMBRANE TRANSPORT PROTEIN-RELATED"/>
    <property type="match status" value="1"/>
</dbReference>
<name>A0ABW4YQL0_9BACL</name>
<feature type="transmembrane region" description="Helical" evidence="6">
    <location>
        <begin position="61"/>
        <end position="81"/>
    </location>
</feature>
<evidence type="ECO:0000256" key="4">
    <source>
        <dbReference type="ARBA" id="ARBA00022989"/>
    </source>
</evidence>
<evidence type="ECO:0000256" key="1">
    <source>
        <dbReference type="ARBA" id="ARBA00004651"/>
    </source>
</evidence>
<dbReference type="InterPro" id="IPR020846">
    <property type="entry name" value="MFS_dom"/>
</dbReference>
<accession>A0ABW4YQL0</accession>
<feature type="transmembrane region" description="Helical" evidence="6">
    <location>
        <begin position="93"/>
        <end position="112"/>
    </location>
</feature>
<organism evidence="8 9">
    <name type="scientific">Paenibacillus yanchengensis</name>
    <dbReference type="NCBI Taxonomy" id="2035833"/>
    <lineage>
        <taxon>Bacteria</taxon>
        <taxon>Bacillati</taxon>
        <taxon>Bacillota</taxon>
        <taxon>Bacilli</taxon>
        <taxon>Bacillales</taxon>
        <taxon>Paenibacillaceae</taxon>
        <taxon>Paenibacillus</taxon>
    </lineage>
</organism>
<dbReference type="SUPFAM" id="SSF103473">
    <property type="entry name" value="MFS general substrate transporter"/>
    <property type="match status" value="1"/>
</dbReference>
<dbReference type="Pfam" id="PF07690">
    <property type="entry name" value="MFS_1"/>
    <property type="match status" value="1"/>
</dbReference>
<dbReference type="InterPro" id="IPR052528">
    <property type="entry name" value="Sugar_transport-like"/>
</dbReference>
<feature type="transmembrane region" description="Helical" evidence="6">
    <location>
        <begin position="152"/>
        <end position="175"/>
    </location>
</feature>
<evidence type="ECO:0000256" key="6">
    <source>
        <dbReference type="SAM" id="Phobius"/>
    </source>
</evidence>
<feature type="transmembrane region" description="Helical" evidence="6">
    <location>
        <begin position="332"/>
        <end position="352"/>
    </location>
</feature>
<dbReference type="EMBL" id="JBHUHO010000046">
    <property type="protein sequence ID" value="MFD2117749.1"/>
    <property type="molecule type" value="Genomic_DNA"/>
</dbReference>
<dbReference type="InterPro" id="IPR036259">
    <property type="entry name" value="MFS_trans_sf"/>
</dbReference>
<keyword evidence="2" id="KW-0813">Transport</keyword>
<dbReference type="PROSITE" id="PS50850">
    <property type="entry name" value="MFS"/>
    <property type="match status" value="1"/>
</dbReference>
<sequence length="416" mass="45724">MREQAATKKSTYMVSRLGMHMSGRVWWNVRIDLVASIIFSLFNVVVNQFYIAFAIQHGATHLQVGILSAAPAIGLLFSPIWASLIEKAKSPRLYVIIPNIVGRALMILPAFVAEPIVFVIVSLVYQILMGIQSPAYAALVSRMYPSNIRGRLMGYVRVAMGGLMIPLAFIVGSWAEVSGTSMPLIFAAVTGTLSISLFYLLRVPKQSDVKQHNLVRKTAKISFSEQWQLVKTNRMLTIFLIATTFAGFGNMLAVPLYQIVQVDVLQLSNLYLGYARVAYYVALLIAFIIVGWMIDKLPIKYTLVIGILAYALVPLIYSIWGNYSAVITGYMIQAIGDAIWDIGILAFVFRLLPGREAMVFGIHLLATGIRGSIGPLLGASLTDSLPIPIILLIASACSVIGTLLFIWGNRGKNMLM</sequence>
<reference evidence="9" key="1">
    <citation type="journal article" date="2019" name="Int. J. Syst. Evol. Microbiol.">
        <title>The Global Catalogue of Microorganisms (GCM) 10K type strain sequencing project: providing services to taxonomists for standard genome sequencing and annotation.</title>
        <authorList>
            <consortium name="The Broad Institute Genomics Platform"/>
            <consortium name="The Broad Institute Genome Sequencing Center for Infectious Disease"/>
            <person name="Wu L."/>
            <person name="Ma J."/>
        </authorList>
    </citation>
    <scope>NUCLEOTIDE SEQUENCE [LARGE SCALE GENOMIC DNA]</scope>
    <source>
        <strain evidence="9">GH52</strain>
    </source>
</reference>
<comment type="caution">
    <text evidence="8">The sequence shown here is derived from an EMBL/GenBank/DDBJ whole genome shotgun (WGS) entry which is preliminary data.</text>
</comment>
<evidence type="ECO:0000313" key="9">
    <source>
        <dbReference type="Proteomes" id="UP001597362"/>
    </source>
</evidence>
<feature type="transmembrane region" description="Helical" evidence="6">
    <location>
        <begin position="277"/>
        <end position="294"/>
    </location>
</feature>
<protein>
    <submittedName>
        <fullName evidence="8">MFS transporter</fullName>
    </submittedName>
</protein>
<dbReference type="Proteomes" id="UP001597362">
    <property type="component" value="Unassembled WGS sequence"/>
</dbReference>
<keyword evidence="5 6" id="KW-0472">Membrane</keyword>
<evidence type="ECO:0000259" key="7">
    <source>
        <dbReference type="PROSITE" id="PS50850"/>
    </source>
</evidence>
<dbReference type="InterPro" id="IPR011701">
    <property type="entry name" value="MFS"/>
</dbReference>
<evidence type="ECO:0000256" key="3">
    <source>
        <dbReference type="ARBA" id="ARBA00022692"/>
    </source>
</evidence>
<feature type="transmembrane region" description="Helical" evidence="6">
    <location>
        <begin position="359"/>
        <end position="381"/>
    </location>
</feature>
<feature type="transmembrane region" description="Helical" evidence="6">
    <location>
        <begin position="236"/>
        <end position="257"/>
    </location>
</feature>
<comment type="subcellular location">
    <subcellularLocation>
        <location evidence="1">Cell membrane</location>
        <topology evidence="1">Multi-pass membrane protein</topology>
    </subcellularLocation>
</comment>
<dbReference type="Gene3D" id="1.20.1250.20">
    <property type="entry name" value="MFS general substrate transporter like domains"/>
    <property type="match status" value="2"/>
</dbReference>
<keyword evidence="3 6" id="KW-0812">Transmembrane</keyword>